<dbReference type="Gene3D" id="1.25.40.10">
    <property type="entry name" value="Tetratricopeptide repeat domain"/>
    <property type="match status" value="2"/>
</dbReference>
<feature type="transmembrane region" description="Helical" evidence="4">
    <location>
        <begin position="555"/>
        <end position="576"/>
    </location>
</feature>
<dbReference type="eggNOG" id="KOG4197">
    <property type="taxonomic scope" value="Eukaryota"/>
</dbReference>
<evidence type="ECO:0008006" key="7">
    <source>
        <dbReference type="Google" id="ProtNLM"/>
    </source>
</evidence>
<dbReference type="Pfam" id="PF20431">
    <property type="entry name" value="E_motif"/>
    <property type="match status" value="1"/>
</dbReference>
<dbReference type="Pfam" id="PF01535">
    <property type="entry name" value="PPR"/>
    <property type="match status" value="2"/>
</dbReference>
<dbReference type="Proteomes" id="UP000026962">
    <property type="component" value="Chromosome 2"/>
</dbReference>
<dbReference type="STRING" id="4537.A0A0E0JV00"/>
<sequence length="585" mass="63776">MPPPPPPPAARPRLAPNPAAIIHAALLKSSPSGLPPRLSLNSLLAAAASSPHPRLRALVLPALALAHRCPAAAGPLDSYALCSALRHASAPEAEPLHALAARSGWLGSVFVSCAIAAAYGGSGRFLDVRRLFDESPVRNAVFGNAVLAGYVNAGKWVPLLEFARRFSELRLQVDGYTMTAVVRACGELADADLVGQAHGHAIRRVGAVESDVFLTSGLVDMYAKCGHVSHAKRVFELAQQVNAVGFDVVLWTALMNAYGRHGMCKEVIHIYDSMVALEVWPDELAILAVLSACQHAGEVVKGLHYFESMHHNYGLTPTPDHYSCVVNMLCRAGMVIKAWEIVTSEGCGGEFGISTWVALLSACCDCGNVELGRMAAQRALELEPNNGTVYVELSNLYARAGLWEEIDQLRELMKDNGLEKDAGLTWVELSLPGWSSIPTGQVYDQYFKDKKTDTFSEFHLAYVEFCKDFNTVLPGQDFDTPPLEKIKKFYVDTWEPLKEDHEQKKTEFMKYIRTNVMEATVDDSLFIMAGLAAPAGAIVLKRTGQSIPQLKRLDLLPNVLFVPLFTLAAIMGATAVQMKQRSRHT</sequence>
<dbReference type="FunFam" id="1.25.40.10:FF:000525">
    <property type="entry name" value="Pentatricopeptide (PPR) repeat-containing protein-like"/>
    <property type="match status" value="1"/>
</dbReference>
<feature type="repeat" description="PPR" evidence="3">
    <location>
        <begin position="386"/>
        <end position="420"/>
    </location>
</feature>
<evidence type="ECO:0000256" key="2">
    <source>
        <dbReference type="ARBA" id="ARBA00022946"/>
    </source>
</evidence>
<keyword evidence="6" id="KW-1185">Reference proteome</keyword>
<dbReference type="GO" id="GO:0009451">
    <property type="term" value="P:RNA modification"/>
    <property type="evidence" value="ECO:0007669"/>
    <property type="project" value="InterPro"/>
</dbReference>
<dbReference type="NCBIfam" id="TIGR00756">
    <property type="entry name" value="PPR"/>
    <property type="match status" value="1"/>
</dbReference>
<keyword evidence="2" id="KW-0809">Transit peptide</keyword>
<keyword evidence="4" id="KW-0472">Membrane</keyword>
<dbReference type="Gramene" id="OPUNC02G01530.3">
    <property type="protein sequence ID" value="OPUNC02G01530.3"/>
    <property type="gene ID" value="OPUNC02G01530"/>
</dbReference>
<dbReference type="InterPro" id="IPR002885">
    <property type="entry name" value="PPR_rpt"/>
</dbReference>
<dbReference type="AlphaFoldDB" id="A0A0E0JV00"/>
<evidence type="ECO:0000256" key="4">
    <source>
        <dbReference type="SAM" id="Phobius"/>
    </source>
</evidence>
<organism evidence="5">
    <name type="scientific">Oryza punctata</name>
    <name type="common">Red rice</name>
    <dbReference type="NCBI Taxonomy" id="4537"/>
    <lineage>
        <taxon>Eukaryota</taxon>
        <taxon>Viridiplantae</taxon>
        <taxon>Streptophyta</taxon>
        <taxon>Embryophyta</taxon>
        <taxon>Tracheophyta</taxon>
        <taxon>Spermatophyta</taxon>
        <taxon>Magnoliopsida</taxon>
        <taxon>Liliopsida</taxon>
        <taxon>Poales</taxon>
        <taxon>Poaceae</taxon>
        <taxon>BOP clade</taxon>
        <taxon>Oryzoideae</taxon>
        <taxon>Oryzeae</taxon>
        <taxon>Oryzinae</taxon>
        <taxon>Oryza</taxon>
    </lineage>
</organism>
<dbReference type="PANTHER" id="PTHR47926:SF386">
    <property type="entry name" value="PENTATRICOPEPTIDE REPEAT-CONTAINING PROTEIN"/>
    <property type="match status" value="1"/>
</dbReference>
<protein>
    <recommendedName>
        <fullName evidence="7">Pentatricopeptide repeat-containing protein</fullName>
    </recommendedName>
</protein>
<evidence type="ECO:0000256" key="1">
    <source>
        <dbReference type="ARBA" id="ARBA00022737"/>
    </source>
</evidence>
<reference evidence="5" key="2">
    <citation type="submission" date="2018-05" db="EMBL/GenBank/DDBJ databases">
        <title>OpunRS2 (Oryza punctata Reference Sequence Version 2).</title>
        <authorList>
            <person name="Zhang J."/>
            <person name="Kudrna D."/>
            <person name="Lee S."/>
            <person name="Talag J."/>
            <person name="Welchert J."/>
            <person name="Wing R.A."/>
        </authorList>
    </citation>
    <scope>NUCLEOTIDE SEQUENCE [LARGE SCALE GENOMIC DNA]</scope>
</reference>
<dbReference type="OMA" id="WPDELAI"/>
<proteinExistence type="predicted"/>
<dbReference type="EnsemblPlants" id="OPUNC02G01530.3">
    <property type="protein sequence ID" value="OPUNC02G01530.3"/>
    <property type="gene ID" value="OPUNC02G01530"/>
</dbReference>
<keyword evidence="1" id="KW-0677">Repeat</keyword>
<evidence type="ECO:0000256" key="3">
    <source>
        <dbReference type="PROSITE-ProRule" id="PRU00708"/>
    </source>
</evidence>
<dbReference type="PANTHER" id="PTHR47926">
    <property type="entry name" value="PENTATRICOPEPTIDE REPEAT-CONTAINING PROTEIN"/>
    <property type="match status" value="1"/>
</dbReference>
<reference evidence="5" key="1">
    <citation type="submission" date="2015-04" db="UniProtKB">
        <authorList>
            <consortium name="EnsemblPlants"/>
        </authorList>
    </citation>
    <scope>IDENTIFICATION</scope>
</reference>
<evidence type="ECO:0000313" key="5">
    <source>
        <dbReference type="EnsemblPlants" id="OPUNC02G01530.3"/>
    </source>
</evidence>
<dbReference type="FunFam" id="1.25.40.10:FF:000755">
    <property type="entry name" value="Pentatricopeptide repeat-containing protein"/>
    <property type="match status" value="1"/>
</dbReference>
<feature type="repeat" description="PPR" evidence="3">
    <location>
        <begin position="247"/>
        <end position="281"/>
    </location>
</feature>
<keyword evidence="4" id="KW-1133">Transmembrane helix</keyword>
<dbReference type="Gramene" id="OPUNC02G01530.2">
    <property type="protein sequence ID" value="OPUNC02G01530.2"/>
    <property type="gene ID" value="OPUNC02G01530"/>
</dbReference>
<accession>A0A0E0JV00</accession>
<name>A0A0E0JV00_ORYPU</name>
<dbReference type="PROSITE" id="PS51375">
    <property type="entry name" value="PPR"/>
    <property type="match status" value="2"/>
</dbReference>
<dbReference type="EnsemblPlants" id="OPUNC02G01530.2">
    <property type="protein sequence ID" value="OPUNC02G01530.2"/>
    <property type="gene ID" value="OPUNC02G01530"/>
</dbReference>
<dbReference type="InterPro" id="IPR046960">
    <property type="entry name" value="PPR_At4g14850-like_plant"/>
</dbReference>
<dbReference type="GO" id="GO:0003723">
    <property type="term" value="F:RNA binding"/>
    <property type="evidence" value="ECO:0007669"/>
    <property type="project" value="InterPro"/>
</dbReference>
<evidence type="ECO:0000313" key="6">
    <source>
        <dbReference type="Proteomes" id="UP000026962"/>
    </source>
</evidence>
<dbReference type="SUPFAM" id="SSF48452">
    <property type="entry name" value="TPR-like"/>
    <property type="match status" value="1"/>
</dbReference>
<dbReference type="InterPro" id="IPR011990">
    <property type="entry name" value="TPR-like_helical_dom_sf"/>
</dbReference>
<dbReference type="InterPro" id="IPR046848">
    <property type="entry name" value="E_motif"/>
</dbReference>
<keyword evidence="4" id="KW-0812">Transmembrane</keyword>